<dbReference type="SUPFAM" id="SSF51120">
    <property type="entry name" value="beta-Roll"/>
    <property type="match status" value="1"/>
</dbReference>
<dbReference type="GO" id="GO:0005509">
    <property type="term" value="F:calcium ion binding"/>
    <property type="evidence" value="ECO:0007669"/>
    <property type="project" value="InterPro"/>
</dbReference>
<protein>
    <submittedName>
        <fullName evidence="1">Uncharacterized protein</fullName>
    </submittedName>
</protein>
<dbReference type="EMBL" id="RYFI01000014">
    <property type="protein sequence ID" value="RXF72072.1"/>
    <property type="molecule type" value="Genomic_DNA"/>
</dbReference>
<dbReference type="InterPro" id="IPR001343">
    <property type="entry name" value="Hemolysn_Ca-bd"/>
</dbReference>
<gene>
    <name evidence="1" type="ORF">EK403_14765</name>
</gene>
<sequence>MASLETDVAFSLDLLLFQVFGESAFFYNDGAPKNEGAFYVAGERQNGGLVTPLISAFGEDFAYEGGGPNGDVAVGGEIANLQFGAFVGPQYEFGFEVTGLELSAAEFADVVISETLKDDKALIAKVFSGDDEFTGSSKRDVLDGLAGKDTLEGGGGNDVFRLSQKAGGANADEILDFKVGKDVIELSKVAFAKVKFDGKGDLAKGSFVVGEEAGDLNDRIIYDDETGDLFYDKNGSERGGQKLIATLDDHLDLTRADFDLFIP</sequence>
<dbReference type="InterPro" id="IPR018511">
    <property type="entry name" value="Hemolysin-typ_Ca-bd_CS"/>
</dbReference>
<dbReference type="Pfam" id="PF00353">
    <property type="entry name" value="HemolysinCabind"/>
    <property type="match status" value="1"/>
</dbReference>
<keyword evidence="2" id="KW-1185">Reference proteome</keyword>
<dbReference type="Gene3D" id="2.150.10.10">
    <property type="entry name" value="Serralysin-like metalloprotease, C-terminal"/>
    <property type="match status" value="1"/>
</dbReference>
<reference evidence="1 2" key="1">
    <citation type="submission" date="2018-12" db="EMBL/GenBank/DDBJ databases">
        <title>bacterium Hansschlegelia zhihuaiae S113.</title>
        <authorList>
            <person name="He J."/>
        </authorList>
    </citation>
    <scope>NUCLEOTIDE SEQUENCE [LARGE SCALE GENOMIC DNA]</scope>
    <source>
        <strain evidence="1 2">S 113</strain>
    </source>
</reference>
<accession>A0A4V1KIW1</accession>
<organism evidence="1 2">
    <name type="scientific">Hansschlegelia zhihuaiae</name>
    <dbReference type="NCBI Taxonomy" id="405005"/>
    <lineage>
        <taxon>Bacteria</taxon>
        <taxon>Pseudomonadati</taxon>
        <taxon>Pseudomonadota</taxon>
        <taxon>Alphaproteobacteria</taxon>
        <taxon>Hyphomicrobiales</taxon>
        <taxon>Methylopilaceae</taxon>
        <taxon>Hansschlegelia</taxon>
    </lineage>
</organism>
<dbReference type="RefSeq" id="WP_128778239.1">
    <property type="nucleotide sequence ID" value="NZ_RYFI01000014.1"/>
</dbReference>
<dbReference type="Proteomes" id="UP000289708">
    <property type="component" value="Unassembled WGS sequence"/>
</dbReference>
<evidence type="ECO:0000313" key="2">
    <source>
        <dbReference type="Proteomes" id="UP000289708"/>
    </source>
</evidence>
<comment type="caution">
    <text evidence="1">The sequence shown here is derived from an EMBL/GenBank/DDBJ whole genome shotgun (WGS) entry which is preliminary data.</text>
</comment>
<dbReference type="AlphaFoldDB" id="A0A4V1KIW1"/>
<dbReference type="PROSITE" id="PS00330">
    <property type="entry name" value="HEMOLYSIN_CALCIUM"/>
    <property type="match status" value="1"/>
</dbReference>
<name>A0A4V1KIW1_9HYPH</name>
<proteinExistence type="predicted"/>
<evidence type="ECO:0000313" key="1">
    <source>
        <dbReference type="EMBL" id="RXF72072.1"/>
    </source>
</evidence>
<dbReference type="OrthoDB" id="5380561at2"/>
<dbReference type="InterPro" id="IPR011049">
    <property type="entry name" value="Serralysin-like_metalloprot_C"/>
</dbReference>